<dbReference type="PANTHER" id="PTHR26453">
    <property type="entry name" value="OLFACTORY RECEPTOR"/>
    <property type="match status" value="1"/>
</dbReference>
<protein>
    <submittedName>
        <fullName evidence="2">Olfactory receptor 5AS1</fullName>
    </submittedName>
</protein>
<reference evidence="2 3" key="1">
    <citation type="journal article" date="2011" name="Nature">
        <title>Genome sequencing reveals insights into physiology and longevity of the naked mole rat.</title>
        <authorList>
            <person name="Kim E.B."/>
            <person name="Fang X."/>
            <person name="Fushan A.A."/>
            <person name="Huang Z."/>
            <person name="Lobanov A.V."/>
            <person name="Han L."/>
            <person name="Marino S.M."/>
            <person name="Sun X."/>
            <person name="Turanov A.A."/>
            <person name="Yang P."/>
            <person name="Yim S.H."/>
            <person name="Zhao X."/>
            <person name="Kasaikina M.V."/>
            <person name="Stoletzki N."/>
            <person name="Peng C."/>
            <person name="Polak P."/>
            <person name="Xiong Z."/>
            <person name="Kiezun A."/>
            <person name="Zhu Y."/>
            <person name="Chen Y."/>
            <person name="Kryukov G.V."/>
            <person name="Zhang Q."/>
            <person name="Peshkin L."/>
            <person name="Yang L."/>
            <person name="Bronson R.T."/>
            <person name="Buffenstein R."/>
            <person name="Wang B."/>
            <person name="Han C."/>
            <person name="Li Q."/>
            <person name="Chen L."/>
            <person name="Zhao W."/>
            <person name="Sunyaev S.R."/>
            <person name="Park T.J."/>
            <person name="Zhang G."/>
            <person name="Wang J."/>
            <person name="Gladyshev V.N."/>
        </authorList>
    </citation>
    <scope>NUCLEOTIDE SEQUENCE [LARGE SCALE GENOMIC DNA]</scope>
</reference>
<name>G5BI99_HETGA</name>
<sequence>MLANFVAYRKRISFQGCALQMFFFAGSLLGLEVWAYFSGSATALMHITLNFRLLYCGSNVVDNFFCDSPPFLALSCADTYITQLLLFSSCGFI</sequence>
<dbReference type="Proteomes" id="UP000006813">
    <property type="component" value="Unassembled WGS sequence"/>
</dbReference>
<feature type="transmembrane region" description="Helical" evidence="1">
    <location>
        <begin position="12"/>
        <end position="37"/>
    </location>
</feature>
<gene>
    <name evidence="2" type="ORF">GW7_07071</name>
</gene>
<evidence type="ECO:0000313" key="2">
    <source>
        <dbReference type="EMBL" id="EHB09010.1"/>
    </source>
</evidence>
<dbReference type="eggNOG" id="ENOG502RF3K">
    <property type="taxonomic scope" value="Eukaryota"/>
</dbReference>
<proteinExistence type="predicted"/>
<keyword evidence="1" id="KW-0472">Membrane</keyword>
<keyword evidence="2" id="KW-0675">Receptor</keyword>
<dbReference type="AlphaFoldDB" id="G5BI99"/>
<dbReference type="SUPFAM" id="SSF81321">
    <property type="entry name" value="Family A G protein-coupled receptor-like"/>
    <property type="match status" value="1"/>
</dbReference>
<dbReference type="STRING" id="10181.G5BI99"/>
<dbReference type="EMBL" id="JH170416">
    <property type="protein sequence ID" value="EHB09010.1"/>
    <property type="molecule type" value="Genomic_DNA"/>
</dbReference>
<evidence type="ECO:0000256" key="1">
    <source>
        <dbReference type="SAM" id="Phobius"/>
    </source>
</evidence>
<dbReference type="InParanoid" id="G5BI99"/>
<organism evidence="2 3">
    <name type="scientific">Heterocephalus glaber</name>
    <name type="common">Naked mole rat</name>
    <dbReference type="NCBI Taxonomy" id="10181"/>
    <lineage>
        <taxon>Eukaryota</taxon>
        <taxon>Metazoa</taxon>
        <taxon>Chordata</taxon>
        <taxon>Craniata</taxon>
        <taxon>Vertebrata</taxon>
        <taxon>Euteleostomi</taxon>
        <taxon>Mammalia</taxon>
        <taxon>Eutheria</taxon>
        <taxon>Euarchontoglires</taxon>
        <taxon>Glires</taxon>
        <taxon>Rodentia</taxon>
        <taxon>Hystricomorpha</taxon>
        <taxon>Bathyergidae</taxon>
        <taxon>Heterocephalus</taxon>
    </lineage>
</organism>
<keyword evidence="1" id="KW-1133">Transmembrane helix</keyword>
<evidence type="ECO:0000313" key="3">
    <source>
        <dbReference type="Proteomes" id="UP000006813"/>
    </source>
</evidence>
<keyword evidence="1" id="KW-0812">Transmembrane</keyword>
<accession>G5BI99</accession>